<reference evidence="7 8" key="1">
    <citation type="submission" date="2023-03" db="EMBL/GenBank/DDBJ databases">
        <title>Host association and intracellularity evolved multiple times independently in the Rickettsiales.</title>
        <authorList>
            <person name="Castelli M."/>
            <person name="Nardi T."/>
            <person name="Gammuto L."/>
            <person name="Bellinzona G."/>
            <person name="Sabaneyeva E."/>
            <person name="Potekhin A."/>
            <person name="Serra V."/>
            <person name="Petroni G."/>
            <person name="Sassera D."/>
        </authorList>
    </citation>
    <scope>NUCLEOTIDE SEQUENCE [LARGE SCALE GENOMIC DNA]</scope>
    <source>
        <strain evidence="7 8">Sr 2-6</strain>
    </source>
</reference>
<evidence type="ECO:0000313" key="7">
    <source>
        <dbReference type="EMBL" id="MEA0970990.1"/>
    </source>
</evidence>
<name>A0ABU5NCV5_9RICK</name>
<dbReference type="PANTHER" id="PTHR43317">
    <property type="entry name" value="THERMOSPERMINE SYNTHASE ACAULIS5"/>
    <property type="match status" value="1"/>
</dbReference>
<evidence type="ECO:0000313" key="8">
    <source>
        <dbReference type="Proteomes" id="UP001291687"/>
    </source>
</evidence>
<evidence type="ECO:0000256" key="4">
    <source>
        <dbReference type="PROSITE-ProRule" id="PRU00354"/>
    </source>
</evidence>
<evidence type="ECO:0000256" key="1">
    <source>
        <dbReference type="ARBA" id="ARBA00007867"/>
    </source>
</evidence>
<dbReference type="RefSeq" id="WP_322776889.1">
    <property type="nucleotide sequence ID" value="NZ_JARJFB010000068.1"/>
</dbReference>
<protein>
    <submittedName>
        <fullName evidence="7">SAM-dependent methyltransferase domain protein</fullName>
    </submittedName>
</protein>
<evidence type="ECO:0000256" key="3">
    <source>
        <dbReference type="ARBA" id="ARBA00023115"/>
    </source>
</evidence>
<feature type="active site" description="Proton acceptor" evidence="4">
    <location>
        <position position="180"/>
    </location>
</feature>
<dbReference type="Pfam" id="PF01564">
    <property type="entry name" value="Spermine_synth"/>
    <property type="match status" value="1"/>
</dbReference>
<sequence length="288" mass="32655">MNFIFSFLNNKKLAKILAFFVAALILLITSLVVIKNNNRPKILIKKESNFGPVWIFEETGQKCMTFIEPPTPIVQSCALTENPKIVLHGYVKLFLSTLFFNDNPQKILVIGLGGASAQNALNILTPTAQIDTVEINAVLPKIVDQYFGYKEDYRNKIFIEDGAIFAKESATDIYDIILIDAFNADYIPPQLLTDEFMQDIKKMLTPKGIVAINTFTVSKTYDLESDLFKRNFGKYYNLIFNTSRIMIATKNELPTLPEIVAKSILWRYRFVEVGVDQNAILGLYQSPN</sequence>
<keyword evidence="5" id="KW-0812">Transmembrane</keyword>
<dbReference type="SUPFAM" id="SSF53335">
    <property type="entry name" value="S-adenosyl-L-methionine-dependent methyltransferases"/>
    <property type="match status" value="1"/>
</dbReference>
<dbReference type="EMBL" id="JARJFB010000068">
    <property type="protein sequence ID" value="MEA0970990.1"/>
    <property type="molecule type" value="Genomic_DNA"/>
</dbReference>
<keyword evidence="5" id="KW-1133">Transmembrane helix</keyword>
<dbReference type="Gene3D" id="3.40.50.150">
    <property type="entry name" value="Vaccinia Virus protein VP39"/>
    <property type="match status" value="1"/>
</dbReference>
<accession>A0ABU5NCV5</accession>
<keyword evidence="8" id="KW-1185">Reference proteome</keyword>
<evidence type="ECO:0000259" key="6">
    <source>
        <dbReference type="PROSITE" id="PS51006"/>
    </source>
</evidence>
<keyword evidence="7" id="KW-0489">Methyltransferase</keyword>
<dbReference type="PANTHER" id="PTHR43317:SF1">
    <property type="entry name" value="THERMOSPERMINE SYNTHASE ACAULIS5"/>
    <property type="match status" value="1"/>
</dbReference>
<dbReference type="InterPro" id="IPR030374">
    <property type="entry name" value="PABS"/>
</dbReference>
<dbReference type="GO" id="GO:0008168">
    <property type="term" value="F:methyltransferase activity"/>
    <property type="evidence" value="ECO:0007669"/>
    <property type="project" value="UniProtKB-KW"/>
</dbReference>
<dbReference type="Proteomes" id="UP001291687">
    <property type="component" value="Unassembled WGS sequence"/>
</dbReference>
<comment type="similarity">
    <text evidence="1">Belongs to the spermidine/spermine synthase family.</text>
</comment>
<keyword evidence="5" id="KW-0472">Membrane</keyword>
<keyword evidence="2 4" id="KW-0808">Transferase</keyword>
<organism evidence="7 8">
    <name type="scientific">Candidatus Megaera venefica</name>
    <dbReference type="NCBI Taxonomy" id="2055910"/>
    <lineage>
        <taxon>Bacteria</taxon>
        <taxon>Pseudomonadati</taxon>
        <taxon>Pseudomonadota</taxon>
        <taxon>Alphaproteobacteria</taxon>
        <taxon>Rickettsiales</taxon>
        <taxon>Rickettsiaceae</taxon>
        <taxon>Candidatus Megaera</taxon>
    </lineage>
</organism>
<proteinExistence type="inferred from homology"/>
<gene>
    <name evidence="7" type="ORF">Megvenef_00960</name>
</gene>
<evidence type="ECO:0000256" key="2">
    <source>
        <dbReference type="ARBA" id="ARBA00022679"/>
    </source>
</evidence>
<dbReference type="NCBIfam" id="NF037959">
    <property type="entry name" value="MFS_SpdSyn"/>
    <property type="match status" value="1"/>
</dbReference>
<comment type="caution">
    <text evidence="7">The sequence shown here is derived from an EMBL/GenBank/DDBJ whole genome shotgun (WGS) entry which is preliminary data.</text>
</comment>
<dbReference type="InterPro" id="IPR029063">
    <property type="entry name" value="SAM-dependent_MTases_sf"/>
</dbReference>
<dbReference type="GO" id="GO:0032259">
    <property type="term" value="P:methylation"/>
    <property type="evidence" value="ECO:0007669"/>
    <property type="project" value="UniProtKB-KW"/>
</dbReference>
<dbReference type="PROSITE" id="PS51006">
    <property type="entry name" value="PABS_2"/>
    <property type="match status" value="1"/>
</dbReference>
<feature type="transmembrane region" description="Helical" evidence="5">
    <location>
        <begin position="16"/>
        <end position="34"/>
    </location>
</feature>
<feature type="domain" description="PABS" evidence="6">
    <location>
        <begin position="98"/>
        <end position="273"/>
    </location>
</feature>
<keyword evidence="3 4" id="KW-0620">Polyamine biosynthesis</keyword>
<evidence type="ECO:0000256" key="5">
    <source>
        <dbReference type="SAM" id="Phobius"/>
    </source>
</evidence>